<evidence type="ECO:0000256" key="1">
    <source>
        <dbReference type="SAM" id="MobiDB-lite"/>
    </source>
</evidence>
<sequence>MCLYLCWRGRWPSVSPTTHRRSVQLASASGPYSFNLVRRPTQLDIECGSSGDDGCLTDDRQNDKNTSMALLVP</sequence>
<reference evidence="2" key="1">
    <citation type="submission" date="2022-01" db="EMBL/GenBank/DDBJ databases">
        <title>Genome Sequence Resource for Two Populations of Ditylenchus destructor, the Migratory Endoparasitic Phytonematode.</title>
        <authorList>
            <person name="Zhang H."/>
            <person name="Lin R."/>
            <person name="Xie B."/>
        </authorList>
    </citation>
    <scope>NUCLEOTIDE SEQUENCE</scope>
    <source>
        <strain evidence="2">BazhouSP</strain>
    </source>
</reference>
<accession>A0AAD4N8H1</accession>
<proteinExistence type="predicted"/>
<organism evidence="2 3">
    <name type="scientific">Ditylenchus destructor</name>
    <dbReference type="NCBI Taxonomy" id="166010"/>
    <lineage>
        <taxon>Eukaryota</taxon>
        <taxon>Metazoa</taxon>
        <taxon>Ecdysozoa</taxon>
        <taxon>Nematoda</taxon>
        <taxon>Chromadorea</taxon>
        <taxon>Rhabditida</taxon>
        <taxon>Tylenchina</taxon>
        <taxon>Tylenchomorpha</taxon>
        <taxon>Sphaerularioidea</taxon>
        <taxon>Anguinidae</taxon>
        <taxon>Anguininae</taxon>
        <taxon>Ditylenchus</taxon>
    </lineage>
</organism>
<comment type="caution">
    <text evidence="2">The sequence shown here is derived from an EMBL/GenBank/DDBJ whole genome shotgun (WGS) entry which is preliminary data.</text>
</comment>
<evidence type="ECO:0000313" key="2">
    <source>
        <dbReference type="EMBL" id="KAI1715411.1"/>
    </source>
</evidence>
<feature type="region of interest" description="Disordered" evidence="1">
    <location>
        <begin position="49"/>
        <end position="73"/>
    </location>
</feature>
<dbReference type="Proteomes" id="UP001201812">
    <property type="component" value="Unassembled WGS sequence"/>
</dbReference>
<feature type="compositionally biased region" description="Polar residues" evidence="1">
    <location>
        <begin position="64"/>
        <end position="73"/>
    </location>
</feature>
<protein>
    <submittedName>
        <fullName evidence="2">Uncharacterized protein</fullName>
    </submittedName>
</protein>
<name>A0AAD4N8H1_9BILA</name>
<evidence type="ECO:0000313" key="3">
    <source>
        <dbReference type="Proteomes" id="UP001201812"/>
    </source>
</evidence>
<gene>
    <name evidence="2" type="ORF">DdX_07723</name>
</gene>
<dbReference type="AlphaFoldDB" id="A0AAD4N8H1"/>
<dbReference type="EMBL" id="JAKKPZ010000011">
    <property type="protein sequence ID" value="KAI1715411.1"/>
    <property type="molecule type" value="Genomic_DNA"/>
</dbReference>
<keyword evidence="3" id="KW-1185">Reference proteome</keyword>